<keyword evidence="9" id="KW-0067">ATP-binding</keyword>
<keyword evidence="7" id="KW-0547">Nucleotide-binding</keyword>
<feature type="region of interest" description="Disordered" evidence="15">
    <location>
        <begin position="290"/>
        <end position="311"/>
    </location>
</feature>
<dbReference type="Pfam" id="PF06130">
    <property type="entry name" value="PTAC"/>
    <property type="match status" value="1"/>
</dbReference>
<dbReference type="GO" id="GO:0016747">
    <property type="term" value="F:acyltransferase activity, transferring groups other than amino-acyl groups"/>
    <property type="evidence" value="ECO:0007669"/>
    <property type="project" value="InterPro"/>
</dbReference>
<evidence type="ECO:0000259" key="16">
    <source>
        <dbReference type="Pfam" id="PF01923"/>
    </source>
</evidence>
<dbReference type="GO" id="GO:0005524">
    <property type="term" value="F:ATP binding"/>
    <property type="evidence" value="ECO:0007669"/>
    <property type="project" value="UniProtKB-KW"/>
</dbReference>
<sequence length="502" mass="55744">MIVTEYELRANWHKNKETLIILPPGSVITPSARDFIRSKGIDVQIEGNGLQDLHKTTFSSAAQSLSRGYQPKPTEESKSHQGTQAQTTATNMTTGTNALARTKTIVSTTPMAAPPTPAGVKPEHMTHLRAGELVTKTHPVIAYRGQLDLFQGDLVEAQCYFQQAGEETLIQHLEEISALCRQLMVSEVKQEPFQWSTLLGLSPEELRERSHHPKKYFGIDHTPLSYTHGPIVARLHRLRAKSREVELYANRAFTDEKGECSRTDLIQALNRLSSAFYILACEVRSRMTQEGQNQAKKETQRESQQDSLKEAPVKRVAVGISNRHIHLSKTDLEALFGASYTLTVQKELSQPGQFAAEETVSLIGPKGRLEKVRVLGPVRKNTQVEISVTDCFKLGVKPVIRDSGQHEGTPGLKIEGPAGTVELTSGVIVASRHIHLHPEDAREWCLKDGDRICVKVESPRPITYEDVLIRVSDQYQKELHLDLDEANAALIEATSQGILLGV</sequence>
<evidence type="ECO:0000256" key="12">
    <source>
        <dbReference type="ARBA" id="ARBA00030939"/>
    </source>
</evidence>
<evidence type="ECO:0000256" key="8">
    <source>
        <dbReference type="ARBA" id="ARBA00022833"/>
    </source>
</evidence>
<dbReference type="EMBL" id="CP003629">
    <property type="protein sequence ID" value="AFQ43722.1"/>
    <property type="molecule type" value="Genomic_DNA"/>
</dbReference>
<dbReference type="eggNOG" id="COG4869">
    <property type="taxonomic scope" value="Bacteria"/>
</dbReference>
<dbReference type="eggNOG" id="COG4812">
    <property type="taxonomic scope" value="Bacteria"/>
</dbReference>
<evidence type="ECO:0000256" key="3">
    <source>
        <dbReference type="ARBA" id="ARBA00012206"/>
    </source>
</evidence>
<feature type="compositionally biased region" description="Basic and acidic residues" evidence="15">
    <location>
        <begin position="295"/>
        <end position="311"/>
    </location>
</feature>
<evidence type="ECO:0000256" key="15">
    <source>
        <dbReference type="SAM" id="MobiDB-lite"/>
    </source>
</evidence>
<evidence type="ECO:0000256" key="1">
    <source>
        <dbReference type="ARBA" id="ARBA00001947"/>
    </source>
</evidence>
<dbReference type="SUPFAM" id="SSF89028">
    <property type="entry name" value="Cobalamin adenosyltransferase-like"/>
    <property type="match status" value="1"/>
</dbReference>
<protein>
    <recommendedName>
        <fullName evidence="4">Phosphate propanoyltransferase</fullName>
        <ecNumber evidence="3">2.3.1.222</ecNumber>
    </recommendedName>
    <alternativeName>
        <fullName evidence="12">Phosphate acyltransferase PduL</fullName>
    </alternativeName>
    <alternativeName>
        <fullName evidence="11">Phosphotransacylase PduL</fullName>
    </alternativeName>
    <alternativeName>
        <fullName evidence="13">Propanediol utilization protein PduL</fullName>
    </alternativeName>
</protein>
<evidence type="ECO:0000313" key="17">
    <source>
        <dbReference type="EMBL" id="AFQ43722.1"/>
    </source>
</evidence>
<evidence type="ECO:0000256" key="14">
    <source>
        <dbReference type="ARBA" id="ARBA00047589"/>
    </source>
</evidence>
<keyword evidence="5" id="KW-0808">Transferase</keyword>
<accession>J7IPF3</accession>
<gene>
    <name evidence="17" type="ordered locus">Desmer_1755</name>
</gene>
<dbReference type="InterPro" id="IPR008300">
    <property type="entry name" value="PTAC"/>
</dbReference>
<dbReference type="HOGENOM" id="CLU_044961_0_0_9"/>
<reference evidence="18" key="2">
    <citation type="submission" date="2012-08" db="EMBL/GenBank/DDBJ databases">
        <title>Finished genome of Desulfosporosinus meridiei DSM 13257.</title>
        <authorList>
            <person name="Huntemann M."/>
            <person name="Wei C.-L."/>
            <person name="Han J."/>
            <person name="Detter J.C."/>
            <person name="Han C."/>
            <person name="Davenport K."/>
            <person name="Daligault H."/>
            <person name="Erkkila T."/>
            <person name="Gu W."/>
            <person name="Munk A.C.C."/>
            <person name="Teshima H."/>
            <person name="Xu Y."/>
            <person name="Chain P."/>
            <person name="Tapia R."/>
            <person name="Chen A."/>
            <person name="Krypides N."/>
            <person name="Mavromatis K."/>
            <person name="Markowitz V."/>
            <person name="Szeto E."/>
            <person name="Ivanova N."/>
            <person name="Mikhailova N."/>
            <person name="Ovchinnikova G."/>
            <person name="Pagani I."/>
            <person name="Pati A."/>
            <person name="Goodwin L."/>
            <person name="Peters L."/>
            <person name="Pitluck S."/>
            <person name="Woyke T."/>
            <person name="Pester M."/>
            <person name="Spring S."/>
            <person name="Ollivier B."/>
            <person name="Rattei T."/>
            <person name="Klenk H.-P."/>
            <person name="Wagner M."/>
            <person name="Loy A."/>
        </authorList>
    </citation>
    <scope>NUCLEOTIDE SEQUENCE [LARGE SCALE GENOMIC DNA]</scope>
    <source>
        <strain evidence="18">ATCC BAA-275 / DSM 13257 / NCIMB 13706 / S10</strain>
    </source>
</reference>
<dbReference type="Proteomes" id="UP000005262">
    <property type="component" value="Chromosome"/>
</dbReference>
<evidence type="ECO:0000256" key="5">
    <source>
        <dbReference type="ARBA" id="ARBA00022679"/>
    </source>
</evidence>
<dbReference type="OrthoDB" id="9784365at2"/>
<dbReference type="InterPro" id="IPR016030">
    <property type="entry name" value="CblAdoTrfase-like"/>
</dbReference>
<dbReference type="STRING" id="768704.Desmer_1755"/>
<evidence type="ECO:0000256" key="13">
    <source>
        <dbReference type="ARBA" id="ARBA00033077"/>
    </source>
</evidence>
<dbReference type="RefSeq" id="WP_014902639.1">
    <property type="nucleotide sequence ID" value="NC_018515.1"/>
</dbReference>
<comment type="catalytic activity">
    <reaction evidence="14">
        <text>propanoyl-CoA + phosphate = propanoyl phosphate + CoA</text>
        <dbReference type="Rhea" id="RHEA:28046"/>
        <dbReference type="ChEBI" id="CHEBI:43474"/>
        <dbReference type="ChEBI" id="CHEBI:57287"/>
        <dbReference type="ChEBI" id="CHEBI:57392"/>
        <dbReference type="ChEBI" id="CHEBI:58933"/>
        <dbReference type="EC" id="2.3.1.222"/>
    </reaction>
</comment>
<dbReference type="Gene3D" id="1.20.1200.10">
    <property type="entry name" value="Cobalamin adenosyltransferase-like"/>
    <property type="match status" value="1"/>
</dbReference>
<dbReference type="Pfam" id="PF01923">
    <property type="entry name" value="Cob_adeno_trans"/>
    <property type="match status" value="1"/>
</dbReference>
<reference evidence="17 18" key="1">
    <citation type="journal article" date="2012" name="J. Bacteriol.">
        <title>Complete genome sequences of Desulfosporosinus orientis DSM765T, Desulfosporosinus youngiae DSM17734T, Desulfosporosinus meridiei DSM13257T, and Desulfosporosinus acidiphilus DSM22704T.</title>
        <authorList>
            <person name="Pester M."/>
            <person name="Brambilla E."/>
            <person name="Alazard D."/>
            <person name="Rattei T."/>
            <person name="Weinmaier T."/>
            <person name="Han J."/>
            <person name="Lucas S."/>
            <person name="Lapidus A."/>
            <person name="Cheng J.F."/>
            <person name="Goodwin L."/>
            <person name="Pitluck S."/>
            <person name="Peters L."/>
            <person name="Ovchinnikova G."/>
            <person name="Teshima H."/>
            <person name="Detter J.C."/>
            <person name="Han C.S."/>
            <person name="Tapia R."/>
            <person name="Land M.L."/>
            <person name="Hauser L."/>
            <person name="Kyrpides N.C."/>
            <person name="Ivanova N.N."/>
            <person name="Pagani I."/>
            <person name="Huntmann M."/>
            <person name="Wei C.L."/>
            <person name="Davenport K.W."/>
            <person name="Daligault H."/>
            <person name="Chain P.S."/>
            <person name="Chen A."/>
            <person name="Mavromatis K."/>
            <person name="Markowitz V."/>
            <person name="Szeto E."/>
            <person name="Mikhailova N."/>
            <person name="Pati A."/>
            <person name="Wagner M."/>
            <person name="Woyke T."/>
            <person name="Ollivier B."/>
            <person name="Klenk H.P."/>
            <person name="Spring S."/>
            <person name="Loy A."/>
        </authorList>
    </citation>
    <scope>NUCLEOTIDE SEQUENCE [LARGE SCALE GENOMIC DNA]</scope>
    <source>
        <strain evidence="18">ATCC BAA-275 / DSM 13257 / NCIMB 13706 / S10</strain>
    </source>
</reference>
<evidence type="ECO:0000256" key="6">
    <source>
        <dbReference type="ARBA" id="ARBA00022723"/>
    </source>
</evidence>
<proteinExistence type="inferred from homology"/>
<keyword evidence="8" id="KW-0862">Zinc</keyword>
<comment type="similarity">
    <text evidence="2">Belongs to the PduL family.</text>
</comment>
<organism evidence="17 18">
    <name type="scientific">Desulfosporosinus meridiei (strain ATCC BAA-275 / DSM 13257 / KCTC 12902 / NCIMB 13706 / S10)</name>
    <dbReference type="NCBI Taxonomy" id="768704"/>
    <lineage>
        <taxon>Bacteria</taxon>
        <taxon>Bacillati</taxon>
        <taxon>Bacillota</taxon>
        <taxon>Clostridia</taxon>
        <taxon>Eubacteriales</taxon>
        <taxon>Desulfitobacteriaceae</taxon>
        <taxon>Desulfosporosinus</taxon>
    </lineage>
</organism>
<dbReference type="NCBIfam" id="NF011652">
    <property type="entry name" value="PRK15070.1"/>
    <property type="match status" value="1"/>
</dbReference>
<comment type="cofactor">
    <cofactor evidence="1">
        <name>Zn(2+)</name>
        <dbReference type="ChEBI" id="CHEBI:29105"/>
    </cofactor>
</comment>
<dbReference type="InterPro" id="IPR036451">
    <property type="entry name" value="CblAdoTrfase-like_sf"/>
</dbReference>
<dbReference type="AlphaFoldDB" id="J7IPF3"/>
<evidence type="ECO:0000256" key="9">
    <source>
        <dbReference type="ARBA" id="ARBA00022840"/>
    </source>
</evidence>
<evidence type="ECO:0000256" key="4">
    <source>
        <dbReference type="ARBA" id="ARBA00020837"/>
    </source>
</evidence>
<dbReference type="EC" id="2.3.1.222" evidence="3"/>
<feature type="compositionally biased region" description="Low complexity" evidence="15">
    <location>
        <begin position="81"/>
        <end position="97"/>
    </location>
</feature>
<name>J7IPF3_DESMD</name>
<keyword evidence="6" id="KW-0479">Metal-binding</keyword>
<evidence type="ECO:0000256" key="10">
    <source>
        <dbReference type="ARBA" id="ARBA00023315"/>
    </source>
</evidence>
<feature type="region of interest" description="Disordered" evidence="15">
    <location>
        <begin position="61"/>
        <end position="97"/>
    </location>
</feature>
<keyword evidence="10" id="KW-0012">Acyltransferase</keyword>
<dbReference type="PANTHER" id="PTHR39453:SF1">
    <property type="entry name" value="PHOSPHATE PROPANOYLTRANSFERASE"/>
    <property type="match status" value="1"/>
</dbReference>
<keyword evidence="18" id="KW-1185">Reference proteome</keyword>
<dbReference type="KEGG" id="dmi:Desmer_1755"/>
<evidence type="ECO:0000256" key="7">
    <source>
        <dbReference type="ARBA" id="ARBA00022741"/>
    </source>
</evidence>
<dbReference type="GO" id="GO:0046872">
    <property type="term" value="F:metal ion binding"/>
    <property type="evidence" value="ECO:0007669"/>
    <property type="project" value="UniProtKB-KW"/>
</dbReference>
<evidence type="ECO:0000256" key="2">
    <source>
        <dbReference type="ARBA" id="ARBA00007342"/>
    </source>
</evidence>
<dbReference type="PANTHER" id="PTHR39453">
    <property type="entry name" value="PHOSPHATE PROPANOYLTRANSFERASE"/>
    <property type="match status" value="1"/>
</dbReference>
<evidence type="ECO:0000256" key="11">
    <source>
        <dbReference type="ARBA" id="ARBA00030044"/>
    </source>
</evidence>
<feature type="domain" description="Cobalamin adenosyltransferase-like" evidence="16">
    <location>
        <begin position="122"/>
        <end position="281"/>
    </location>
</feature>
<evidence type="ECO:0000313" key="18">
    <source>
        <dbReference type="Proteomes" id="UP000005262"/>
    </source>
</evidence>